<proteinExistence type="predicted"/>
<name>A0AB38ZDS4_9NIDO</name>
<protein>
    <submittedName>
        <fullName evidence="2">ORF7 protein</fullName>
    </submittedName>
</protein>
<keyword evidence="1" id="KW-0472">Membrane</keyword>
<accession>A0AB38ZDS4</accession>
<dbReference type="EMBL" id="PP273182">
    <property type="protein sequence ID" value="WWB00580.1"/>
    <property type="molecule type" value="Genomic_RNA"/>
</dbReference>
<reference evidence="2" key="1">
    <citation type="submission" date="2024-02" db="EMBL/GenBank/DDBJ databases">
        <title>Substantial viral diversity in bats and rodents from East Africa: insights into evolution, recombination, and co-circulation.</title>
        <authorList>
            <person name="Hu B."/>
        </authorList>
    </citation>
    <scope>NUCLEOTIDE SEQUENCE</scope>
    <source>
        <strain evidence="2">6A/Kenya/BAT0810/2015</strain>
    </source>
</reference>
<feature type="transmembrane region" description="Helical" evidence="1">
    <location>
        <begin position="21"/>
        <end position="40"/>
    </location>
</feature>
<keyword evidence="1" id="KW-1133">Transmembrane helix</keyword>
<evidence type="ECO:0000313" key="2">
    <source>
        <dbReference type="EMBL" id="WWB00580.1"/>
    </source>
</evidence>
<organism evidence="2">
    <name type="scientific">Otomops bat coronavirus</name>
    <dbReference type="NCBI Taxonomy" id="3119329"/>
    <lineage>
        <taxon>Viruses</taxon>
        <taxon>Riboviria</taxon>
        <taxon>Orthornavirae</taxon>
        <taxon>Pisuviricota</taxon>
        <taxon>Pisoniviricetes</taxon>
        <taxon>Nidovirales</taxon>
        <taxon>Cornidovirineae</taxon>
        <taxon>Coronaviridae</taxon>
    </lineage>
</organism>
<keyword evidence="1" id="KW-0812">Transmembrane</keyword>
<sequence>MHLGHQKLDQLNIMDLILLEIWYFLGLMCVDLLYCLFVGFSIFTFVSAALGVILVSLPVYADFFVEEGFERVMLYYRSLHDRFVHLMFQ</sequence>
<evidence type="ECO:0000256" key="1">
    <source>
        <dbReference type="SAM" id="Phobius"/>
    </source>
</evidence>